<name>A0ABT1ZDF6_9MICO</name>
<dbReference type="SUPFAM" id="SSF56601">
    <property type="entry name" value="beta-lactamase/transpeptidase-like"/>
    <property type="match status" value="1"/>
</dbReference>
<evidence type="ECO:0000313" key="2">
    <source>
        <dbReference type="EMBL" id="MCS0498727.1"/>
    </source>
</evidence>
<sequence length="468" mass="50467">MGTDDLPHSTPGAEEVDARGISALLDALEADPAIRPHGLVLMRHGSVIAEGWWAPYRADRVQLLYSLSKSFTSAAAGLARADGLLDLDTPVLDYLPEYASDLADPRMQRMTVRHLASMASGHREETLDRAIAAGDGDLIRGFLRTPLDAEPGTVFAYNQPCTYTLAAIVQRAVGRSLVDYLRPRLLDPLGIREAYWIEQPPGRDLGFSGLHATTDAVARLGLLFLRGGRWGEAQLLDADWVAEASRVQVANPGDWGADWSQGYGLQFWMSRHGYRGDGAYGQFCVILPEQDAVLAITSETHEMQRVLDHVWNLLLPAFDGPPDPVADAALAARLGSASFPASTADAHPADAAPWEGAVFRVAAAGAPAGGIREIRLRRPAPEQWELALVDDHGELVLPVGAGGWAESEPDGLPAAVSGGWDAHGFVAEVLLLETPHTLRIRCRADGSATTRWVTDPMHSPLARAQRHP</sequence>
<dbReference type="Gene3D" id="3.40.710.10">
    <property type="entry name" value="DD-peptidase/beta-lactamase superfamily"/>
    <property type="match status" value="1"/>
</dbReference>
<dbReference type="PANTHER" id="PTHR43283">
    <property type="entry name" value="BETA-LACTAMASE-RELATED"/>
    <property type="match status" value="1"/>
</dbReference>
<reference evidence="2 3" key="1">
    <citation type="submission" date="2022-08" db="EMBL/GenBank/DDBJ databases">
        <authorList>
            <person name="Li F."/>
        </authorList>
    </citation>
    <scope>NUCLEOTIDE SEQUENCE [LARGE SCALE GENOMIC DNA]</scope>
    <source>
        <strain evidence="2 3">10F1B-8-1</strain>
    </source>
</reference>
<evidence type="ECO:0000259" key="1">
    <source>
        <dbReference type="Pfam" id="PF00144"/>
    </source>
</evidence>
<dbReference type="EMBL" id="JANTHX010000004">
    <property type="protein sequence ID" value="MCS0498727.1"/>
    <property type="molecule type" value="Genomic_DNA"/>
</dbReference>
<dbReference type="PANTHER" id="PTHR43283:SF7">
    <property type="entry name" value="BETA-LACTAMASE-RELATED DOMAIN-CONTAINING PROTEIN"/>
    <property type="match status" value="1"/>
</dbReference>
<accession>A0ABT1ZDF6</accession>
<feature type="domain" description="Beta-lactamase-related" evidence="1">
    <location>
        <begin position="38"/>
        <end position="302"/>
    </location>
</feature>
<keyword evidence="3" id="KW-1185">Reference proteome</keyword>
<dbReference type="Proteomes" id="UP001205337">
    <property type="component" value="Unassembled WGS sequence"/>
</dbReference>
<dbReference type="InterPro" id="IPR050789">
    <property type="entry name" value="Diverse_Enzym_Activities"/>
</dbReference>
<organism evidence="2 3">
    <name type="scientific">Protaetiibacter mangrovi</name>
    <dbReference type="NCBI Taxonomy" id="2970926"/>
    <lineage>
        <taxon>Bacteria</taxon>
        <taxon>Bacillati</taxon>
        <taxon>Actinomycetota</taxon>
        <taxon>Actinomycetes</taxon>
        <taxon>Micrococcales</taxon>
        <taxon>Microbacteriaceae</taxon>
        <taxon>Protaetiibacter</taxon>
    </lineage>
</organism>
<dbReference type="InterPro" id="IPR012338">
    <property type="entry name" value="Beta-lactam/transpept-like"/>
</dbReference>
<gene>
    <name evidence="2" type="ORF">NUH29_04070</name>
</gene>
<comment type="caution">
    <text evidence="2">The sequence shown here is derived from an EMBL/GenBank/DDBJ whole genome shotgun (WGS) entry which is preliminary data.</text>
</comment>
<proteinExistence type="predicted"/>
<dbReference type="InterPro" id="IPR001466">
    <property type="entry name" value="Beta-lactam-related"/>
</dbReference>
<protein>
    <submittedName>
        <fullName evidence="2">Beta-lactamase family protein</fullName>
    </submittedName>
</protein>
<evidence type="ECO:0000313" key="3">
    <source>
        <dbReference type="Proteomes" id="UP001205337"/>
    </source>
</evidence>
<dbReference type="RefSeq" id="WP_258797726.1">
    <property type="nucleotide sequence ID" value="NZ_JANTHX010000004.1"/>
</dbReference>
<dbReference type="Pfam" id="PF00144">
    <property type="entry name" value="Beta-lactamase"/>
    <property type="match status" value="1"/>
</dbReference>